<dbReference type="SUPFAM" id="SSF50998">
    <property type="entry name" value="Quinoprotein alcohol dehydrogenase-like"/>
    <property type="match status" value="1"/>
</dbReference>
<feature type="compositionally biased region" description="Basic and acidic residues" evidence="1">
    <location>
        <begin position="205"/>
        <end position="215"/>
    </location>
</feature>
<dbReference type="InterPro" id="IPR011047">
    <property type="entry name" value="Quinoprotein_ADH-like_sf"/>
</dbReference>
<dbReference type="EMBL" id="BARS01053162">
    <property type="protein sequence ID" value="GAG49242.1"/>
    <property type="molecule type" value="Genomic_DNA"/>
</dbReference>
<organism evidence="2">
    <name type="scientific">marine sediment metagenome</name>
    <dbReference type="NCBI Taxonomy" id="412755"/>
    <lineage>
        <taxon>unclassified sequences</taxon>
        <taxon>metagenomes</taxon>
        <taxon>ecological metagenomes</taxon>
    </lineage>
</organism>
<feature type="non-terminal residue" evidence="2">
    <location>
        <position position="228"/>
    </location>
</feature>
<reference evidence="2" key="1">
    <citation type="journal article" date="2014" name="Front. Microbiol.">
        <title>High frequency of phylogenetically diverse reductive dehalogenase-homologous genes in deep subseafloor sedimentary metagenomes.</title>
        <authorList>
            <person name="Kawai M."/>
            <person name="Futagami T."/>
            <person name="Toyoda A."/>
            <person name="Takaki Y."/>
            <person name="Nishi S."/>
            <person name="Hori S."/>
            <person name="Arai W."/>
            <person name="Tsubouchi T."/>
            <person name="Morono Y."/>
            <person name="Uchiyama I."/>
            <person name="Ito T."/>
            <person name="Fujiyama A."/>
            <person name="Inagaki F."/>
            <person name="Takami H."/>
        </authorList>
    </citation>
    <scope>NUCLEOTIDE SEQUENCE</scope>
    <source>
        <strain evidence="2">Expedition CK06-06</strain>
    </source>
</reference>
<proteinExistence type="predicted"/>
<dbReference type="AlphaFoldDB" id="X0YQT8"/>
<comment type="caution">
    <text evidence="2">The sequence shown here is derived from an EMBL/GenBank/DDBJ whole genome shotgun (WGS) entry which is preliminary data.</text>
</comment>
<feature type="non-terminal residue" evidence="2">
    <location>
        <position position="1"/>
    </location>
</feature>
<dbReference type="Gene3D" id="2.130.10.10">
    <property type="entry name" value="YVTN repeat-like/Quinoprotein amine dehydrogenase"/>
    <property type="match status" value="1"/>
</dbReference>
<accession>X0YQT8</accession>
<protein>
    <submittedName>
        <fullName evidence="2">Uncharacterized protein</fullName>
    </submittedName>
</protein>
<sequence length="228" mass="25175">NLVVYEDVVVFAGGNRTMTALAAQTGQTLWTAEHHRGGHNSPEDLLVVGGLVWSAKIAGGGDSGVWTGRDLKTGEIKNEFLPDVETYWFHHRCHRSKATDNYLLPSRTGIEFVDFNKKTWETHHWVRGACLYGIMPCNGLIYAPQHPCACYPETKLNGFNALAPASSGPRIAEDAAAEQRLERGPAYDQAINQQSSIINPGDWPAYRHDASRSGRTETSVPTELNEAW</sequence>
<evidence type="ECO:0000313" key="2">
    <source>
        <dbReference type="EMBL" id="GAG49242.1"/>
    </source>
</evidence>
<gene>
    <name evidence="2" type="ORF">S01H1_78932</name>
</gene>
<feature type="region of interest" description="Disordered" evidence="1">
    <location>
        <begin position="202"/>
        <end position="228"/>
    </location>
</feature>
<name>X0YQT8_9ZZZZ</name>
<evidence type="ECO:0000256" key="1">
    <source>
        <dbReference type="SAM" id="MobiDB-lite"/>
    </source>
</evidence>
<dbReference type="InterPro" id="IPR015943">
    <property type="entry name" value="WD40/YVTN_repeat-like_dom_sf"/>
</dbReference>